<evidence type="ECO:0000313" key="3">
    <source>
        <dbReference type="Proteomes" id="UP000006038"/>
    </source>
</evidence>
<evidence type="ECO:0000256" key="1">
    <source>
        <dbReference type="SAM" id="MobiDB-lite"/>
    </source>
</evidence>
<dbReference type="EnsemblPlants" id="OB08G20050.1">
    <property type="protein sequence ID" value="OB08G20050.1"/>
    <property type="gene ID" value="OB08G20050"/>
</dbReference>
<reference evidence="2" key="2">
    <citation type="submission" date="2013-04" db="UniProtKB">
        <authorList>
            <consortium name="EnsemblPlants"/>
        </authorList>
    </citation>
    <scope>IDENTIFICATION</scope>
</reference>
<dbReference type="Proteomes" id="UP000006038">
    <property type="component" value="Chromosome 8"/>
</dbReference>
<reference evidence="2" key="1">
    <citation type="journal article" date="2013" name="Nat. Commun.">
        <title>Whole-genome sequencing of Oryza brachyantha reveals mechanisms underlying Oryza genome evolution.</title>
        <authorList>
            <person name="Chen J."/>
            <person name="Huang Q."/>
            <person name="Gao D."/>
            <person name="Wang J."/>
            <person name="Lang Y."/>
            <person name="Liu T."/>
            <person name="Li B."/>
            <person name="Bai Z."/>
            <person name="Luis Goicoechea J."/>
            <person name="Liang C."/>
            <person name="Chen C."/>
            <person name="Zhang W."/>
            <person name="Sun S."/>
            <person name="Liao Y."/>
            <person name="Zhang X."/>
            <person name="Yang L."/>
            <person name="Song C."/>
            <person name="Wang M."/>
            <person name="Shi J."/>
            <person name="Liu G."/>
            <person name="Liu J."/>
            <person name="Zhou H."/>
            <person name="Zhou W."/>
            <person name="Yu Q."/>
            <person name="An N."/>
            <person name="Chen Y."/>
            <person name="Cai Q."/>
            <person name="Wang B."/>
            <person name="Liu B."/>
            <person name="Min J."/>
            <person name="Huang Y."/>
            <person name="Wu H."/>
            <person name="Li Z."/>
            <person name="Zhang Y."/>
            <person name="Yin Y."/>
            <person name="Song W."/>
            <person name="Jiang J."/>
            <person name="Jackson S.A."/>
            <person name="Wing R.A."/>
            <person name="Wang J."/>
            <person name="Chen M."/>
        </authorList>
    </citation>
    <scope>NUCLEOTIDE SEQUENCE [LARGE SCALE GENOMIC DNA]</scope>
    <source>
        <strain evidence="2">cv. IRGC 101232</strain>
    </source>
</reference>
<evidence type="ECO:0000313" key="2">
    <source>
        <dbReference type="EnsemblPlants" id="OB08G20050.1"/>
    </source>
</evidence>
<proteinExistence type="predicted"/>
<dbReference type="Gramene" id="OB08G20050.1">
    <property type="protein sequence ID" value="OB08G20050.1"/>
    <property type="gene ID" value="OB08G20050"/>
</dbReference>
<feature type="region of interest" description="Disordered" evidence="1">
    <location>
        <begin position="1"/>
        <end position="22"/>
    </location>
</feature>
<protein>
    <submittedName>
        <fullName evidence="2">Uncharacterized protein</fullName>
    </submittedName>
</protein>
<feature type="compositionally biased region" description="Gly residues" evidence="1">
    <location>
        <begin position="1"/>
        <end position="13"/>
    </location>
</feature>
<name>J3MSC6_ORYBR</name>
<keyword evidence="3" id="KW-1185">Reference proteome</keyword>
<organism evidence="2">
    <name type="scientific">Oryza brachyantha</name>
    <name type="common">malo sina</name>
    <dbReference type="NCBI Taxonomy" id="4533"/>
    <lineage>
        <taxon>Eukaryota</taxon>
        <taxon>Viridiplantae</taxon>
        <taxon>Streptophyta</taxon>
        <taxon>Embryophyta</taxon>
        <taxon>Tracheophyta</taxon>
        <taxon>Spermatophyta</taxon>
        <taxon>Magnoliopsida</taxon>
        <taxon>Liliopsida</taxon>
        <taxon>Poales</taxon>
        <taxon>Poaceae</taxon>
        <taxon>BOP clade</taxon>
        <taxon>Oryzoideae</taxon>
        <taxon>Oryzeae</taxon>
        <taxon>Oryzinae</taxon>
        <taxon>Oryza</taxon>
    </lineage>
</organism>
<sequence length="134" mass="14408">MATAAGGGGGGGSTAAANLEAPNGELEGWEQLGRGMEELSSLGLGLQSLQLRVQENSGKCNGSAYHREVMQTCGFYQRNQWTRNKDQDEMADLPRELIGETGVLKNRTDVTMTTTRLTQLPTECVTGDTLARIM</sequence>
<dbReference type="AlphaFoldDB" id="J3MSC6"/>
<accession>J3MSC6</accession>
<dbReference type="HOGENOM" id="CLU_1899435_0_0_1"/>